<accession>A0A0F9MZJ4</accession>
<comment type="caution">
    <text evidence="1">The sequence shown here is derived from an EMBL/GenBank/DDBJ whole genome shotgun (WGS) entry which is preliminary data.</text>
</comment>
<evidence type="ECO:0000313" key="1">
    <source>
        <dbReference type="EMBL" id="KKM82025.1"/>
    </source>
</evidence>
<name>A0A0F9MZJ4_9ZZZZ</name>
<reference evidence="1" key="1">
    <citation type="journal article" date="2015" name="Nature">
        <title>Complex archaea that bridge the gap between prokaryotes and eukaryotes.</title>
        <authorList>
            <person name="Spang A."/>
            <person name="Saw J.H."/>
            <person name="Jorgensen S.L."/>
            <person name="Zaremba-Niedzwiedzka K."/>
            <person name="Martijn J."/>
            <person name="Lind A.E."/>
            <person name="van Eijk R."/>
            <person name="Schleper C."/>
            <person name="Guy L."/>
            <person name="Ettema T.J."/>
        </authorList>
    </citation>
    <scope>NUCLEOTIDE SEQUENCE</scope>
</reference>
<protein>
    <submittedName>
        <fullName evidence="1">Uncharacterized protein</fullName>
    </submittedName>
</protein>
<dbReference type="EMBL" id="LAZR01007926">
    <property type="protein sequence ID" value="KKM82025.1"/>
    <property type="molecule type" value="Genomic_DNA"/>
</dbReference>
<sequence length="62" mass="6989">MTNRVGNGFRCFQCGGIFDLMWGTTCNGCRKTNYDNAELRKEGKLLREQLAKNLACKEAGKK</sequence>
<gene>
    <name evidence="1" type="ORF">LCGC14_1323640</name>
</gene>
<organism evidence="1">
    <name type="scientific">marine sediment metagenome</name>
    <dbReference type="NCBI Taxonomy" id="412755"/>
    <lineage>
        <taxon>unclassified sequences</taxon>
        <taxon>metagenomes</taxon>
        <taxon>ecological metagenomes</taxon>
    </lineage>
</organism>
<dbReference type="AlphaFoldDB" id="A0A0F9MZJ4"/>
<proteinExistence type="predicted"/>